<dbReference type="Proteomes" id="UP000610966">
    <property type="component" value="Unassembled WGS sequence"/>
</dbReference>
<dbReference type="AlphaFoldDB" id="A0A8J3R8Q1"/>
<dbReference type="RefSeq" id="WP_204014043.1">
    <property type="nucleotide sequence ID" value="NZ_BOOG01000014.1"/>
</dbReference>
<organism evidence="1 2">
    <name type="scientific">Sphaerimonospora thailandensis</name>
    <dbReference type="NCBI Taxonomy" id="795644"/>
    <lineage>
        <taxon>Bacteria</taxon>
        <taxon>Bacillati</taxon>
        <taxon>Actinomycetota</taxon>
        <taxon>Actinomycetes</taxon>
        <taxon>Streptosporangiales</taxon>
        <taxon>Streptosporangiaceae</taxon>
        <taxon>Sphaerimonospora</taxon>
    </lineage>
</organism>
<proteinExistence type="predicted"/>
<reference evidence="1" key="1">
    <citation type="submission" date="2021-01" db="EMBL/GenBank/DDBJ databases">
        <title>Whole genome shotgun sequence of Sphaerimonospora thailandensis NBRC 107569.</title>
        <authorList>
            <person name="Komaki H."/>
            <person name="Tamura T."/>
        </authorList>
    </citation>
    <scope>NUCLEOTIDE SEQUENCE</scope>
    <source>
        <strain evidence="1">NBRC 107569</strain>
    </source>
</reference>
<comment type="caution">
    <text evidence="1">The sequence shown here is derived from an EMBL/GenBank/DDBJ whole genome shotgun (WGS) entry which is preliminary data.</text>
</comment>
<keyword evidence="2" id="KW-1185">Reference proteome</keyword>
<gene>
    <name evidence="1" type="ORF">Mth01_17120</name>
</gene>
<evidence type="ECO:0000313" key="1">
    <source>
        <dbReference type="EMBL" id="GIH69459.1"/>
    </source>
</evidence>
<evidence type="ECO:0000313" key="2">
    <source>
        <dbReference type="Proteomes" id="UP000610966"/>
    </source>
</evidence>
<accession>A0A8J3R8Q1</accession>
<name>A0A8J3R8Q1_9ACTN</name>
<dbReference type="EMBL" id="BOOG01000014">
    <property type="protein sequence ID" value="GIH69459.1"/>
    <property type="molecule type" value="Genomic_DNA"/>
</dbReference>
<protein>
    <submittedName>
        <fullName evidence="1">Uncharacterized protein</fullName>
    </submittedName>
</protein>
<sequence>MGEAIGYVVVEYNQASRMPDLPCAVTLHRSVDDARAEMEDLAAETARVGRRERYAIAAVILEDDDA</sequence>